<feature type="domain" description="TonB-dependent receptor plug" evidence="14">
    <location>
        <begin position="84"/>
        <end position="183"/>
    </location>
</feature>
<evidence type="ECO:0000313" key="16">
    <source>
        <dbReference type="Proteomes" id="UP001204142"/>
    </source>
</evidence>
<proteinExistence type="inferred from homology"/>
<keyword evidence="9 10" id="KW-0998">Cell outer membrane</keyword>
<keyword evidence="4 10" id="KW-1134">Transmembrane beta strand</keyword>
<dbReference type="SUPFAM" id="SSF56935">
    <property type="entry name" value="Porins"/>
    <property type="match status" value="1"/>
</dbReference>
<protein>
    <submittedName>
        <fullName evidence="15">TonB-dependent siderophore receptor</fullName>
    </submittedName>
</protein>
<evidence type="ECO:0000256" key="12">
    <source>
        <dbReference type="SAM" id="SignalP"/>
    </source>
</evidence>
<feature type="domain" description="TonB-dependent receptor-like beta-barrel" evidence="13">
    <location>
        <begin position="259"/>
        <end position="720"/>
    </location>
</feature>
<accession>A0ABT1WJZ9</accession>
<dbReference type="InterPro" id="IPR000531">
    <property type="entry name" value="Beta-barrel_TonB"/>
</dbReference>
<dbReference type="Gene3D" id="2.170.130.10">
    <property type="entry name" value="TonB-dependent receptor, plug domain"/>
    <property type="match status" value="1"/>
</dbReference>
<evidence type="ECO:0000256" key="6">
    <source>
        <dbReference type="ARBA" id="ARBA00023077"/>
    </source>
</evidence>
<sequence>MTHNASPNPRRGLRKPNSLRQPTLAAAIGLAALPGLSFAEESKPQTLNAVVVEGQAVKGQNPLGNADSPYKAELMESSKFARPVAETPKSIQIITKEAIKDSGATDLKDVIRVQPGITISTGEGGNAFGDRFIIRGFEARNDVFIDGLRDPGVTSRETFAVEQIEVSKGPSSSFAGRGTTGGAINNVTKKPGPIDFTTLEVGLGTDHKFRTTLDANRQLTDDTAVRVNALYSDRDLPARDGAEQQRQGLAVAIDQRINSHLKLSADYYYFRSDEIPDGGVPWDSAAGKPVSGRKFYGQNGRDFLNNGADILTFGVDYNLGNGTRLENRTRYGVTTNQYIVTIPGLGVVNGTGACVAGTNVGVNTPGVCVRATSQNRNQQNTYIGNQTNWIKEFDWGSIQHHVVAGVEFSREEAENIPYVDSLRTPNAGDPLNTNNNAWLQQGGRYTPSSNITTIRANTLSAYVLDTAKLNSEWEVFSGLRYDTFDYAYYTGPNDYQGTSRGGYKDGFLNGHVGVTYAPWVNGNVYATYSTSSNASGEQLDATACDYGGLCGSNVKPERNRSVEVGTKWQLVDKRLLLTAAVFDITKSNVLSQLSPGVFTQVGELQVRGVEIGVGGKIDYDWDINAGLAVLDTEIVKSDTPSEVGKSFPNTAETSANVQTRYKLDDQWAIGGTVTYKGKISGGTPNGPVTNNSLEASTVWDAMAEYRVSKDLKVRLNILNLFDTEYYTALYRSGSPFTYVGEGRSATLTVIKDF</sequence>
<feature type="chain" id="PRO_5045799102" evidence="12">
    <location>
        <begin position="40"/>
        <end position="753"/>
    </location>
</feature>
<evidence type="ECO:0000313" key="15">
    <source>
        <dbReference type="EMBL" id="MCQ8896754.1"/>
    </source>
</evidence>
<evidence type="ECO:0000256" key="10">
    <source>
        <dbReference type="PROSITE-ProRule" id="PRU01360"/>
    </source>
</evidence>
<dbReference type="InterPro" id="IPR010105">
    <property type="entry name" value="TonB_sidphr_rcpt"/>
</dbReference>
<comment type="caution">
    <text evidence="15">The sequence shown here is derived from an EMBL/GenBank/DDBJ whole genome shotgun (WGS) entry which is preliminary data.</text>
</comment>
<evidence type="ECO:0000256" key="8">
    <source>
        <dbReference type="ARBA" id="ARBA00023170"/>
    </source>
</evidence>
<keyword evidence="3 10" id="KW-0813">Transport</keyword>
<evidence type="ECO:0000256" key="7">
    <source>
        <dbReference type="ARBA" id="ARBA00023136"/>
    </source>
</evidence>
<reference evidence="15 16" key="1">
    <citation type="submission" date="2022-07" db="EMBL/GenBank/DDBJ databases">
        <authorList>
            <person name="Xamxidin M."/>
            <person name="Wu M."/>
        </authorList>
    </citation>
    <scope>NUCLEOTIDE SEQUENCE [LARGE SCALE GENOMIC DNA]</scope>
    <source>
        <strain evidence="15 16">NBRC 111650</strain>
    </source>
</reference>
<dbReference type="Pfam" id="PF00593">
    <property type="entry name" value="TonB_dep_Rec_b-barrel"/>
    <property type="match status" value="1"/>
</dbReference>
<evidence type="ECO:0000259" key="14">
    <source>
        <dbReference type="Pfam" id="PF07715"/>
    </source>
</evidence>
<evidence type="ECO:0000256" key="9">
    <source>
        <dbReference type="ARBA" id="ARBA00023237"/>
    </source>
</evidence>
<dbReference type="InterPro" id="IPR012910">
    <property type="entry name" value="Plug_dom"/>
</dbReference>
<gene>
    <name evidence="15" type="ORF">NQT62_09955</name>
</gene>
<keyword evidence="12" id="KW-0732">Signal</keyword>
<evidence type="ECO:0000256" key="1">
    <source>
        <dbReference type="ARBA" id="ARBA00004571"/>
    </source>
</evidence>
<name>A0ABT1WJZ9_9BURK</name>
<dbReference type="CDD" id="cd01347">
    <property type="entry name" value="ligand_gated_channel"/>
    <property type="match status" value="1"/>
</dbReference>
<dbReference type="InterPro" id="IPR036942">
    <property type="entry name" value="Beta-barrel_TonB_sf"/>
</dbReference>
<keyword evidence="8 15" id="KW-0675">Receptor</keyword>
<keyword evidence="7 10" id="KW-0472">Membrane</keyword>
<dbReference type="Pfam" id="PF07715">
    <property type="entry name" value="Plug"/>
    <property type="match status" value="1"/>
</dbReference>
<dbReference type="RefSeq" id="WP_256764548.1">
    <property type="nucleotide sequence ID" value="NZ_JANIGO010000003.1"/>
</dbReference>
<dbReference type="PANTHER" id="PTHR32552:SF83">
    <property type="entry name" value="BLR3904 PROTEIN"/>
    <property type="match status" value="1"/>
</dbReference>
<keyword evidence="6 11" id="KW-0798">TonB box</keyword>
<evidence type="ECO:0000256" key="3">
    <source>
        <dbReference type="ARBA" id="ARBA00022448"/>
    </source>
</evidence>
<evidence type="ECO:0000256" key="4">
    <source>
        <dbReference type="ARBA" id="ARBA00022452"/>
    </source>
</evidence>
<evidence type="ECO:0000259" key="13">
    <source>
        <dbReference type="Pfam" id="PF00593"/>
    </source>
</evidence>
<comment type="subcellular location">
    <subcellularLocation>
        <location evidence="1 10">Cell outer membrane</location>
        <topology evidence="1 10">Multi-pass membrane protein</topology>
    </subcellularLocation>
</comment>
<dbReference type="NCBIfam" id="TIGR01783">
    <property type="entry name" value="TonB-siderophor"/>
    <property type="match status" value="1"/>
</dbReference>
<organism evidence="15 16">
    <name type="scientific">Limnobacter humi</name>
    <dbReference type="NCBI Taxonomy" id="1778671"/>
    <lineage>
        <taxon>Bacteria</taxon>
        <taxon>Pseudomonadati</taxon>
        <taxon>Pseudomonadota</taxon>
        <taxon>Betaproteobacteria</taxon>
        <taxon>Burkholderiales</taxon>
        <taxon>Burkholderiaceae</taxon>
        <taxon>Limnobacter</taxon>
    </lineage>
</organism>
<dbReference type="Gene3D" id="2.40.170.20">
    <property type="entry name" value="TonB-dependent receptor, beta-barrel domain"/>
    <property type="match status" value="1"/>
</dbReference>
<evidence type="ECO:0000256" key="5">
    <source>
        <dbReference type="ARBA" id="ARBA00022692"/>
    </source>
</evidence>
<dbReference type="Proteomes" id="UP001204142">
    <property type="component" value="Unassembled WGS sequence"/>
</dbReference>
<dbReference type="InterPro" id="IPR037066">
    <property type="entry name" value="Plug_dom_sf"/>
</dbReference>
<dbReference type="PANTHER" id="PTHR32552">
    <property type="entry name" value="FERRICHROME IRON RECEPTOR-RELATED"/>
    <property type="match status" value="1"/>
</dbReference>
<feature type="signal peptide" evidence="12">
    <location>
        <begin position="1"/>
        <end position="39"/>
    </location>
</feature>
<dbReference type="PROSITE" id="PS52016">
    <property type="entry name" value="TONB_DEPENDENT_REC_3"/>
    <property type="match status" value="1"/>
</dbReference>
<keyword evidence="16" id="KW-1185">Reference proteome</keyword>
<dbReference type="InterPro" id="IPR039426">
    <property type="entry name" value="TonB-dep_rcpt-like"/>
</dbReference>
<comment type="similarity">
    <text evidence="2 10 11">Belongs to the TonB-dependent receptor family.</text>
</comment>
<keyword evidence="5 10" id="KW-0812">Transmembrane</keyword>
<evidence type="ECO:0000256" key="11">
    <source>
        <dbReference type="RuleBase" id="RU003357"/>
    </source>
</evidence>
<dbReference type="EMBL" id="JANIGO010000003">
    <property type="protein sequence ID" value="MCQ8896754.1"/>
    <property type="molecule type" value="Genomic_DNA"/>
</dbReference>
<evidence type="ECO:0000256" key="2">
    <source>
        <dbReference type="ARBA" id="ARBA00009810"/>
    </source>
</evidence>